<evidence type="ECO:0000313" key="2">
    <source>
        <dbReference type="Proteomes" id="UP000274601"/>
    </source>
</evidence>
<evidence type="ECO:0000313" key="1">
    <source>
        <dbReference type="EMBL" id="RKS79595.1"/>
    </source>
</evidence>
<sequence>MGIYVGVRGWLQCDERQLAAIRAIIAAHDDGHYSNGWGWPRRHINWTHYVFFGADIRERAVDALLAQVREIAQLPASDEDGDRVTGLFFATHESDGMTEWQIREGQVFVTPGDGRYDYLDA</sequence>
<comment type="caution">
    <text evidence="1">The sequence shown here is derived from an EMBL/GenBank/DDBJ whole genome shotgun (WGS) entry which is preliminary data.</text>
</comment>
<gene>
    <name evidence="1" type="ORF">BZB76_1070</name>
</gene>
<organism evidence="1 2">
    <name type="scientific">Actinomadura pelletieri DSM 43383</name>
    <dbReference type="NCBI Taxonomy" id="1120940"/>
    <lineage>
        <taxon>Bacteria</taxon>
        <taxon>Bacillati</taxon>
        <taxon>Actinomycetota</taxon>
        <taxon>Actinomycetes</taxon>
        <taxon>Streptosporangiales</taxon>
        <taxon>Thermomonosporaceae</taxon>
        <taxon>Actinomadura</taxon>
    </lineage>
</organism>
<proteinExistence type="predicted"/>
<dbReference type="RefSeq" id="WP_121433087.1">
    <property type="nucleotide sequence ID" value="NZ_RBWU01000001.1"/>
</dbReference>
<dbReference type="EMBL" id="RBWU01000001">
    <property type="protein sequence ID" value="RKS79595.1"/>
    <property type="molecule type" value="Genomic_DNA"/>
</dbReference>
<protein>
    <submittedName>
        <fullName evidence="1">Uncharacterized protein</fullName>
    </submittedName>
</protein>
<dbReference type="AlphaFoldDB" id="A0A495QZE7"/>
<dbReference type="Proteomes" id="UP000274601">
    <property type="component" value="Unassembled WGS sequence"/>
</dbReference>
<accession>A0A495QZE7</accession>
<dbReference type="OrthoDB" id="2621972at2"/>
<name>A0A495QZE7_9ACTN</name>
<keyword evidence="2" id="KW-1185">Reference proteome</keyword>
<reference evidence="1 2" key="1">
    <citation type="submission" date="2018-10" db="EMBL/GenBank/DDBJ databases">
        <title>Genomic Encyclopedia of Archaeal and Bacterial Type Strains, Phase II (KMG-II): from individual species to whole genera.</title>
        <authorList>
            <person name="Goeker M."/>
        </authorList>
    </citation>
    <scope>NUCLEOTIDE SEQUENCE [LARGE SCALE GENOMIC DNA]</scope>
    <source>
        <strain evidence="1 2">DSM 43383</strain>
    </source>
</reference>